<evidence type="ECO:0000256" key="3">
    <source>
        <dbReference type="SAM" id="MobiDB-lite"/>
    </source>
</evidence>
<dbReference type="Pfam" id="PF07572">
    <property type="entry name" value="BCNT"/>
    <property type="match status" value="1"/>
</dbReference>
<evidence type="ECO:0000256" key="1">
    <source>
        <dbReference type="ARBA" id="ARBA00019033"/>
    </source>
</evidence>
<protein>
    <recommendedName>
        <fullName evidence="1">Craniofacial development protein 1</fullName>
    </recommendedName>
    <alternativeName>
        <fullName evidence="2">Bucentaur</fullName>
    </alternativeName>
</protein>
<dbReference type="eggNOG" id="KOG4776">
    <property type="taxonomic scope" value="Eukaryota"/>
</dbReference>
<feature type="domain" description="BCNT-C" evidence="4">
    <location>
        <begin position="158"/>
        <end position="238"/>
    </location>
</feature>
<feature type="compositionally biased region" description="Low complexity" evidence="3">
    <location>
        <begin position="40"/>
        <end position="50"/>
    </location>
</feature>
<dbReference type="PANTHER" id="PTHR48407">
    <property type="entry name" value="CRANIOFACIAL DEVELOPMENT PROTEIN 1"/>
    <property type="match status" value="1"/>
</dbReference>
<evidence type="ECO:0000256" key="2">
    <source>
        <dbReference type="ARBA" id="ARBA00030244"/>
    </source>
</evidence>
<sequence>MFENDEEKSSSEDDEEYVPSNPEEDVEDDEPNENGGGSSNDGDMMNSNSMTALQELKETNKSGETEDERQLRLKSLFEEFIGGSDAKPKSSISEALPTSTADDKRVSMIKHEIPELSTETADDIFGGVPDRRDVSLKDKPELYGREGKTSELVQSEKRKASDGLTSAISALSKKAKVSVLEKTAQDWGAFKNETGIQEELTSHNRGKKGYVDRVEFLSRTDYRQFEIERDARNAARSCDLMSEESNQPYDFYGNDDLLELI</sequence>
<reference evidence="5" key="1">
    <citation type="submission" date="2012-04" db="EMBL/GenBank/DDBJ databases">
        <title>The Genome Sequence of Loa loa.</title>
        <authorList>
            <consortium name="The Broad Institute Genome Sequencing Platform"/>
            <consortium name="Broad Institute Genome Sequencing Center for Infectious Disease"/>
            <person name="Nutman T.B."/>
            <person name="Fink D.L."/>
            <person name="Russ C."/>
            <person name="Young S."/>
            <person name="Zeng Q."/>
            <person name="Gargeya S."/>
            <person name="Alvarado L."/>
            <person name="Berlin A."/>
            <person name="Chapman S.B."/>
            <person name="Chen Z."/>
            <person name="Freedman E."/>
            <person name="Gellesch M."/>
            <person name="Goldberg J."/>
            <person name="Griggs A."/>
            <person name="Gujja S."/>
            <person name="Heilman E.R."/>
            <person name="Heiman D."/>
            <person name="Howarth C."/>
            <person name="Mehta T."/>
            <person name="Neiman D."/>
            <person name="Pearson M."/>
            <person name="Roberts A."/>
            <person name="Saif S."/>
            <person name="Shea T."/>
            <person name="Shenoy N."/>
            <person name="Sisk P."/>
            <person name="Stolte C."/>
            <person name="Sykes S."/>
            <person name="White J."/>
            <person name="Yandava C."/>
            <person name="Haas B."/>
            <person name="Henn M.R."/>
            <person name="Nusbaum C."/>
            <person name="Birren B."/>
        </authorList>
    </citation>
    <scope>NUCLEOTIDE SEQUENCE [LARGE SCALE GENOMIC DNA]</scope>
</reference>
<feature type="compositionally biased region" description="Basic and acidic residues" evidence="3">
    <location>
        <begin position="55"/>
        <end position="77"/>
    </location>
</feature>
<organism evidence="5 6">
    <name type="scientific">Loa loa</name>
    <name type="common">Eye worm</name>
    <name type="synonym">Filaria loa</name>
    <dbReference type="NCBI Taxonomy" id="7209"/>
    <lineage>
        <taxon>Eukaryota</taxon>
        <taxon>Metazoa</taxon>
        <taxon>Ecdysozoa</taxon>
        <taxon>Nematoda</taxon>
        <taxon>Chromadorea</taxon>
        <taxon>Rhabditida</taxon>
        <taxon>Spirurina</taxon>
        <taxon>Spiruromorpha</taxon>
        <taxon>Filarioidea</taxon>
        <taxon>Onchocercidae</taxon>
        <taxon>Loa</taxon>
    </lineage>
</organism>
<evidence type="ECO:0000313" key="6">
    <source>
        <dbReference type="WBParaSite" id="EN70_10436"/>
    </source>
</evidence>
<dbReference type="STRING" id="7209.A0A1I7V6K4"/>
<proteinExistence type="predicted"/>
<dbReference type="PROSITE" id="PS51279">
    <property type="entry name" value="BCNT_C"/>
    <property type="match status" value="1"/>
</dbReference>
<feature type="compositionally biased region" description="Acidic residues" evidence="3">
    <location>
        <begin position="1"/>
        <end position="32"/>
    </location>
</feature>
<dbReference type="InterPro" id="IPR027124">
    <property type="entry name" value="Swc5/CFDP1/2"/>
</dbReference>
<dbReference type="WBParaSite" id="EN70_10436">
    <property type="protein sequence ID" value="EN70_10436"/>
    <property type="gene ID" value="EN70_10436"/>
</dbReference>
<keyword evidence="5" id="KW-1185">Reference proteome</keyword>
<evidence type="ECO:0000313" key="5">
    <source>
        <dbReference type="Proteomes" id="UP000095285"/>
    </source>
</evidence>
<dbReference type="Proteomes" id="UP000095285">
    <property type="component" value="Unassembled WGS sequence"/>
</dbReference>
<feature type="region of interest" description="Disordered" evidence="3">
    <location>
        <begin position="1"/>
        <end position="103"/>
    </location>
</feature>
<dbReference type="AlphaFoldDB" id="A0A1I7V6K4"/>
<accession>A0A1I7V6K4</accession>
<dbReference type="InterPro" id="IPR011421">
    <property type="entry name" value="BCNT-C"/>
</dbReference>
<dbReference type="PANTHER" id="PTHR48407:SF1">
    <property type="entry name" value="CRANIOFACIAL DEVELOPMENT PROTEIN 1"/>
    <property type="match status" value="1"/>
</dbReference>
<feature type="compositionally biased region" description="Polar residues" evidence="3">
    <location>
        <begin position="90"/>
        <end position="100"/>
    </location>
</feature>
<name>A0A1I7V6K4_LOALO</name>
<reference evidence="6" key="2">
    <citation type="submission" date="2016-11" db="UniProtKB">
        <authorList>
            <consortium name="WormBaseParasite"/>
        </authorList>
    </citation>
    <scope>IDENTIFICATION</scope>
</reference>
<evidence type="ECO:0000259" key="4">
    <source>
        <dbReference type="PROSITE" id="PS51279"/>
    </source>
</evidence>